<reference evidence="18" key="1">
    <citation type="submission" date="2013-03" db="EMBL/GenBank/DDBJ databases">
        <authorList>
            <person name="Jeffery W."/>
            <person name="Warren W."/>
            <person name="Wilson R.K."/>
        </authorList>
    </citation>
    <scope>NUCLEOTIDE SEQUENCE</scope>
    <source>
        <strain evidence="18">female</strain>
    </source>
</reference>
<evidence type="ECO:0000256" key="12">
    <source>
        <dbReference type="ARBA" id="ARBA00023224"/>
    </source>
</evidence>
<dbReference type="GO" id="GO:0006955">
    <property type="term" value="P:immune response"/>
    <property type="evidence" value="ECO:0007669"/>
    <property type="project" value="TreeGrafter"/>
</dbReference>
<dbReference type="PANTHER" id="PTHR10489:SF953">
    <property type="entry name" value="APELIN RECEPTOR"/>
    <property type="match status" value="1"/>
</dbReference>
<dbReference type="InterPro" id="IPR050119">
    <property type="entry name" value="CCR1-9-like"/>
</dbReference>
<feature type="region of interest" description="Disordered" evidence="14">
    <location>
        <begin position="64"/>
        <end position="83"/>
    </location>
</feature>
<reference evidence="17" key="4">
    <citation type="submission" date="2025-09" db="UniProtKB">
        <authorList>
            <consortium name="Ensembl"/>
        </authorList>
    </citation>
    <scope>IDENTIFICATION</scope>
</reference>
<keyword evidence="6 13" id="KW-0297">G-protein coupled receptor</keyword>
<dbReference type="GO" id="GO:0007204">
    <property type="term" value="P:positive regulation of cytosolic calcium ion concentration"/>
    <property type="evidence" value="ECO:0007669"/>
    <property type="project" value="TreeGrafter"/>
</dbReference>
<evidence type="ECO:0000256" key="6">
    <source>
        <dbReference type="ARBA" id="ARBA00023040"/>
    </source>
</evidence>
<evidence type="ECO:0000256" key="2">
    <source>
        <dbReference type="ARBA" id="ARBA00022473"/>
    </source>
</evidence>
<proteinExistence type="inferred from homology"/>
<evidence type="ECO:0000256" key="8">
    <source>
        <dbReference type="ARBA" id="ARBA00023157"/>
    </source>
</evidence>
<dbReference type="Proteomes" id="UP000018467">
    <property type="component" value="Unassembled WGS sequence"/>
</dbReference>
<evidence type="ECO:0000259" key="16">
    <source>
        <dbReference type="PROSITE" id="PS50262"/>
    </source>
</evidence>
<dbReference type="GO" id="GO:0030593">
    <property type="term" value="P:neutrophil chemotaxis"/>
    <property type="evidence" value="ECO:0007669"/>
    <property type="project" value="TreeGrafter"/>
</dbReference>
<evidence type="ECO:0000256" key="1">
    <source>
        <dbReference type="ARBA" id="ARBA00004236"/>
    </source>
</evidence>
<dbReference type="SUPFAM" id="SSF81321">
    <property type="entry name" value="Family A G protein-coupled receptor-like"/>
    <property type="match status" value="1"/>
</dbReference>
<dbReference type="GO" id="GO:0009897">
    <property type="term" value="C:external side of plasma membrane"/>
    <property type="evidence" value="ECO:0007669"/>
    <property type="project" value="TreeGrafter"/>
</dbReference>
<feature type="transmembrane region" description="Helical" evidence="15">
    <location>
        <begin position="36"/>
        <end position="57"/>
    </location>
</feature>
<protein>
    <submittedName>
        <fullName evidence="17">Apelin receptor 2</fullName>
    </submittedName>
</protein>
<dbReference type="STRING" id="7994.ENSAMXP00000030050"/>
<dbReference type="GO" id="GO:0019957">
    <property type="term" value="F:C-C chemokine binding"/>
    <property type="evidence" value="ECO:0007669"/>
    <property type="project" value="TreeGrafter"/>
</dbReference>
<feature type="transmembrane region" description="Helical" evidence="15">
    <location>
        <begin position="131"/>
        <end position="152"/>
    </location>
</feature>
<dbReference type="GO" id="GO:0060182">
    <property type="term" value="F:apelin receptor activity"/>
    <property type="evidence" value="ECO:0007669"/>
    <property type="project" value="Ensembl"/>
</dbReference>
<evidence type="ECO:0000256" key="9">
    <source>
        <dbReference type="ARBA" id="ARBA00023170"/>
    </source>
</evidence>
<dbReference type="InParanoid" id="A0A3B1IKH0"/>
<keyword evidence="18" id="KW-1185">Reference proteome</keyword>
<keyword evidence="10" id="KW-0325">Glycoprotein</keyword>
<dbReference type="GeneTree" id="ENSGT01130000278303"/>
<dbReference type="Gene3D" id="1.20.1070.10">
    <property type="entry name" value="Rhodopsin 7-helix transmembrane proteins"/>
    <property type="match status" value="1"/>
</dbReference>
<feature type="transmembrane region" description="Helical" evidence="15">
    <location>
        <begin position="91"/>
        <end position="111"/>
    </location>
</feature>
<comment type="similarity">
    <text evidence="13">Belongs to the G-protein coupled receptor 1 family.</text>
</comment>
<feature type="domain" description="G-protein coupled receptors family 1 profile" evidence="16">
    <location>
        <begin position="48"/>
        <end position="367"/>
    </location>
</feature>
<dbReference type="GO" id="GO:0007369">
    <property type="term" value="P:gastrulation"/>
    <property type="evidence" value="ECO:0007669"/>
    <property type="project" value="UniProtKB-KW"/>
</dbReference>
<feature type="transmembrane region" description="Helical" evidence="15">
    <location>
        <begin position="172"/>
        <end position="192"/>
    </location>
</feature>
<keyword evidence="11" id="KW-0306">Gastrulation</keyword>
<reference evidence="17" key="3">
    <citation type="submission" date="2025-08" db="UniProtKB">
        <authorList>
            <consortium name="Ensembl"/>
        </authorList>
    </citation>
    <scope>IDENTIFICATION</scope>
</reference>
<evidence type="ECO:0000256" key="14">
    <source>
        <dbReference type="SAM" id="MobiDB-lite"/>
    </source>
</evidence>
<keyword evidence="8" id="KW-1015">Disulfide bond</keyword>
<evidence type="ECO:0000256" key="5">
    <source>
        <dbReference type="ARBA" id="ARBA00022989"/>
    </source>
</evidence>
<feature type="compositionally biased region" description="Basic and acidic residues" evidence="14">
    <location>
        <begin position="421"/>
        <end position="436"/>
    </location>
</feature>
<evidence type="ECO:0000256" key="11">
    <source>
        <dbReference type="ARBA" id="ARBA00023218"/>
    </source>
</evidence>
<dbReference type="GO" id="GO:0019722">
    <property type="term" value="P:calcium-mediated signaling"/>
    <property type="evidence" value="ECO:0007669"/>
    <property type="project" value="TreeGrafter"/>
</dbReference>
<evidence type="ECO:0000256" key="13">
    <source>
        <dbReference type="RuleBase" id="RU000688"/>
    </source>
</evidence>
<keyword evidence="12 13" id="KW-0807">Transducer</keyword>
<evidence type="ECO:0000256" key="7">
    <source>
        <dbReference type="ARBA" id="ARBA00023136"/>
    </source>
</evidence>
<reference evidence="18" key="2">
    <citation type="journal article" date="2014" name="Nat. Commun.">
        <title>The cavefish genome reveals candidate genes for eye loss.</title>
        <authorList>
            <person name="McGaugh S.E."/>
            <person name="Gross J.B."/>
            <person name="Aken B."/>
            <person name="Blin M."/>
            <person name="Borowsky R."/>
            <person name="Chalopin D."/>
            <person name="Hinaux H."/>
            <person name="Jeffery W.R."/>
            <person name="Keene A."/>
            <person name="Ma L."/>
            <person name="Minx P."/>
            <person name="Murphy D."/>
            <person name="O'Quin K.E."/>
            <person name="Retaux S."/>
            <person name="Rohner N."/>
            <person name="Searle S.M."/>
            <person name="Stahl B.A."/>
            <person name="Tabin C."/>
            <person name="Volff J.N."/>
            <person name="Yoshizawa M."/>
            <person name="Warren W.C."/>
        </authorList>
    </citation>
    <scope>NUCLEOTIDE SEQUENCE [LARGE SCALE GENOMIC DNA]</scope>
    <source>
        <strain evidence="18">female</strain>
    </source>
</reference>
<evidence type="ECO:0000313" key="17">
    <source>
        <dbReference type="Ensembl" id="ENSAMXP00000030050.1"/>
    </source>
</evidence>
<keyword evidence="5 15" id="KW-1133">Transmembrane helix</keyword>
<evidence type="ECO:0000256" key="4">
    <source>
        <dbReference type="ARBA" id="ARBA00022692"/>
    </source>
</evidence>
<dbReference type="Ensembl" id="ENSAMXT00000030381.1">
    <property type="protein sequence ID" value="ENSAMXP00000030050.1"/>
    <property type="gene ID" value="ENSAMXG00000043579.1"/>
</dbReference>
<evidence type="ECO:0000313" key="18">
    <source>
        <dbReference type="Proteomes" id="UP000018467"/>
    </source>
</evidence>
<dbReference type="Pfam" id="PF00001">
    <property type="entry name" value="7tm_1"/>
    <property type="match status" value="1"/>
</dbReference>
<accession>A0A3B1IKH0</accession>
<evidence type="ECO:0000256" key="15">
    <source>
        <dbReference type="SAM" id="Phobius"/>
    </source>
</evidence>
<keyword evidence="7 15" id="KW-0472">Membrane</keyword>
<feature type="transmembrane region" description="Helical" evidence="15">
    <location>
        <begin position="302"/>
        <end position="320"/>
    </location>
</feature>
<name>A0A3B1IKH0_ASTMX</name>
<dbReference type="InterPro" id="IPR017452">
    <property type="entry name" value="GPCR_Rhodpsn_7TM"/>
</dbReference>
<comment type="subcellular location">
    <subcellularLocation>
        <location evidence="1">Cell membrane</location>
    </subcellularLocation>
</comment>
<dbReference type="InterPro" id="IPR000276">
    <property type="entry name" value="GPCR_Rhodpsn"/>
</dbReference>
<dbReference type="PROSITE" id="PS50262">
    <property type="entry name" value="G_PROTEIN_RECEP_F1_2"/>
    <property type="match status" value="1"/>
</dbReference>
<organism evidence="17 18">
    <name type="scientific">Astyanax mexicanus</name>
    <name type="common">Blind cave fish</name>
    <name type="synonym">Astyanax fasciatus mexicanus</name>
    <dbReference type="NCBI Taxonomy" id="7994"/>
    <lineage>
        <taxon>Eukaryota</taxon>
        <taxon>Metazoa</taxon>
        <taxon>Chordata</taxon>
        <taxon>Craniata</taxon>
        <taxon>Vertebrata</taxon>
        <taxon>Euteleostomi</taxon>
        <taxon>Actinopterygii</taxon>
        <taxon>Neopterygii</taxon>
        <taxon>Teleostei</taxon>
        <taxon>Ostariophysi</taxon>
        <taxon>Characiformes</taxon>
        <taxon>Characoidei</taxon>
        <taxon>Acestrorhamphidae</taxon>
        <taxon>Acestrorhamphinae</taxon>
        <taxon>Astyanax</taxon>
    </lineage>
</organism>
<feature type="compositionally biased region" description="Polar residues" evidence="14">
    <location>
        <begin position="66"/>
        <end position="83"/>
    </location>
</feature>
<keyword evidence="2" id="KW-0217">Developmental protein</keyword>
<dbReference type="Gene3D" id="6.20.400.20">
    <property type="match status" value="1"/>
</dbReference>
<dbReference type="PROSITE" id="PS00237">
    <property type="entry name" value="G_PROTEIN_RECEP_F1_1"/>
    <property type="match status" value="1"/>
</dbReference>
<dbReference type="FunCoup" id="A0A3B1IKH0">
    <property type="interactions" value="7"/>
</dbReference>
<keyword evidence="3" id="KW-1003">Cell membrane</keyword>
<evidence type="ECO:0000256" key="10">
    <source>
        <dbReference type="ARBA" id="ARBA00023180"/>
    </source>
</evidence>
<keyword evidence="4 13" id="KW-0812">Transmembrane</keyword>
<feature type="transmembrane region" description="Helical" evidence="15">
    <location>
        <begin position="263"/>
        <end position="281"/>
    </location>
</feature>
<dbReference type="AlphaFoldDB" id="A0A3B1IKH0"/>
<keyword evidence="9 13" id="KW-0675">Receptor</keyword>
<evidence type="ECO:0000256" key="3">
    <source>
        <dbReference type="ARBA" id="ARBA00022475"/>
    </source>
</evidence>
<dbReference type="GO" id="GO:0016493">
    <property type="term" value="F:C-C chemokine receptor activity"/>
    <property type="evidence" value="ECO:0007669"/>
    <property type="project" value="TreeGrafter"/>
</dbReference>
<dbReference type="PRINTS" id="PR00237">
    <property type="entry name" value="GPCRRHODOPSN"/>
</dbReference>
<dbReference type="PANTHER" id="PTHR10489">
    <property type="entry name" value="CELL ADHESION MOLECULE"/>
    <property type="match status" value="1"/>
</dbReference>
<feature type="region of interest" description="Disordered" evidence="14">
    <location>
        <begin position="395"/>
        <end position="436"/>
    </location>
</feature>
<sequence length="450" mass="49917">MSEFSMSELELFSASPPLLPQCDYSEWPATRVVIPAVYLLAFVAGTLGNGLVLWVYLDRHGKGRRNSNSEQLQGPSTGSPSLTSRSVTESLIASLALADLAFVMTLPLWAAYTALDYHWPFGGALCRASSYLVALNMYASVFSLTALSVERYCVITRSNSNNSMQSRATSRACWVVGSMWVAACILALPALLLRAVRKVHLETGDSDSDWLDEEDGSGNSEGGTLVCLCDMDYSSLVSPDLDPTAREHAELIWSAALGLKSTILGFVLPLIVLLLCYCSLGRLLFHHFNLGPRPDRQRQRRLLRVIVTLVLAFFLCWLPFHVNKTLSALMELDLLPYSCGFDRWLVAAHPYAICLGYVNSCLNPLLYACCDPAFRRRCRGMVRYSWRSSARRGGEETRALPSKSSAMPSGTKEEVEEDEECGRVLEGEGGKEREVNDDKAICKDEYFERL</sequence>